<evidence type="ECO:0000313" key="2">
    <source>
        <dbReference type="EMBL" id="ETW42684.1"/>
    </source>
</evidence>
<feature type="transmembrane region" description="Helical" evidence="1">
    <location>
        <begin position="31"/>
        <end position="57"/>
    </location>
</feature>
<gene>
    <name evidence="2" type="ORF">PFNF135_02956</name>
</gene>
<keyword evidence="1" id="KW-0472">Membrane</keyword>
<keyword evidence="1" id="KW-1133">Transmembrane helix</keyword>
<evidence type="ECO:0000256" key="1">
    <source>
        <dbReference type="SAM" id="Phobius"/>
    </source>
</evidence>
<organism evidence="2 3">
    <name type="scientific">Plasmodium falciparum NF135/5.C10</name>
    <dbReference type="NCBI Taxonomy" id="1036726"/>
    <lineage>
        <taxon>Eukaryota</taxon>
        <taxon>Sar</taxon>
        <taxon>Alveolata</taxon>
        <taxon>Apicomplexa</taxon>
        <taxon>Aconoidasida</taxon>
        <taxon>Haemosporida</taxon>
        <taxon>Plasmodiidae</taxon>
        <taxon>Plasmodium</taxon>
        <taxon>Plasmodium (Laverania)</taxon>
    </lineage>
</organism>
<accession>W4II09</accession>
<sequence>MDQKKKEEKRKVDIFEKYKFLKIKNWSSKEYFIFFIKYIINLYVSYSVLLLCLVVFISFENNKLDKYIVALLGGIC</sequence>
<keyword evidence="1" id="KW-0812">Transmembrane</keyword>
<dbReference type="Proteomes" id="UP000019114">
    <property type="component" value="Unassembled WGS sequence"/>
</dbReference>
<dbReference type="EMBL" id="KI926048">
    <property type="protein sequence ID" value="ETW42684.1"/>
    <property type="molecule type" value="Genomic_DNA"/>
</dbReference>
<evidence type="ECO:0000313" key="3">
    <source>
        <dbReference type="Proteomes" id="UP000019114"/>
    </source>
</evidence>
<proteinExistence type="predicted"/>
<name>W4II09_PLAFA</name>
<protein>
    <submittedName>
        <fullName evidence="2">Uncharacterized protein</fullName>
    </submittedName>
</protein>
<reference evidence="2 3" key="1">
    <citation type="submission" date="2013-02" db="EMBL/GenBank/DDBJ databases">
        <title>The Genome Annotation of Plasmodium falciparum NF135/5.C10.</title>
        <authorList>
            <consortium name="The Broad Institute Genome Sequencing Platform"/>
            <consortium name="The Broad Institute Genome Sequencing Center for Infectious Disease"/>
            <person name="Neafsey D."/>
            <person name="Hoffman S."/>
            <person name="Volkman S."/>
            <person name="Rosenthal P."/>
            <person name="Walker B."/>
            <person name="Young S.K."/>
            <person name="Zeng Q."/>
            <person name="Gargeya S."/>
            <person name="Fitzgerald M."/>
            <person name="Haas B."/>
            <person name="Abouelleil A."/>
            <person name="Allen A.W."/>
            <person name="Alvarado L."/>
            <person name="Arachchi H.M."/>
            <person name="Berlin A.M."/>
            <person name="Chapman S.B."/>
            <person name="Gainer-Dewar J."/>
            <person name="Goldberg J."/>
            <person name="Griggs A."/>
            <person name="Gujja S."/>
            <person name="Hansen M."/>
            <person name="Howarth C."/>
            <person name="Imamovic A."/>
            <person name="Ireland A."/>
            <person name="Larimer J."/>
            <person name="McCowan C."/>
            <person name="Murphy C."/>
            <person name="Pearson M."/>
            <person name="Poon T.W."/>
            <person name="Priest M."/>
            <person name="Roberts A."/>
            <person name="Saif S."/>
            <person name="Shea T."/>
            <person name="Sisk P."/>
            <person name="Sykes S."/>
            <person name="Wortman J."/>
            <person name="Nusbaum C."/>
            <person name="Birren B."/>
        </authorList>
    </citation>
    <scope>NUCLEOTIDE SEQUENCE [LARGE SCALE GENOMIC DNA]</scope>
    <source>
        <strain evidence="2 3">NF135/5.C10</strain>
    </source>
</reference>
<reference evidence="2 3" key="2">
    <citation type="submission" date="2013-02" db="EMBL/GenBank/DDBJ databases">
        <title>The Genome Sequence of Plasmodium falciparum NF135/5.C10.</title>
        <authorList>
            <consortium name="The Broad Institute Genome Sequencing Platform"/>
            <consortium name="The Broad Institute Genome Sequencing Center for Infectious Disease"/>
            <person name="Neafsey D."/>
            <person name="Cheeseman I."/>
            <person name="Volkman S."/>
            <person name="Adams J."/>
            <person name="Walker B."/>
            <person name="Young S.K."/>
            <person name="Zeng Q."/>
            <person name="Gargeya S."/>
            <person name="Fitzgerald M."/>
            <person name="Haas B."/>
            <person name="Abouelleil A."/>
            <person name="Alvarado L."/>
            <person name="Arachchi H.M."/>
            <person name="Berlin A.M."/>
            <person name="Chapman S.B."/>
            <person name="Dewar J."/>
            <person name="Goldberg J."/>
            <person name="Griggs A."/>
            <person name="Gujja S."/>
            <person name="Hansen M."/>
            <person name="Howarth C."/>
            <person name="Imamovic A."/>
            <person name="Larimer J."/>
            <person name="McCowan C."/>
            <person name="Murphy C."/>
            <person name="Neiman D."/>
            <person name="Pearson M."/>
            <person name="Priest M."/>
            <person name="Roberts A."/>
            <person name="Saif S."/>
            <person name="Shea T."/>
            <person name="Sisk P."/>
            <person name="Sykes S."/>
            <person name="Wortman J."/>
            <person name="Nusbaum C."/>
            <person name="Birren B."/>
        </authorList>
    </citation>
    <scope>NUCLEOTIDE SEQUENCE [LARGE SCALE GENOMIC DNA]</scope>
    <source>
        <strain evidence="2 3">NF135/5.C10</strain>
    </source>
</reference>
<dbReference type="AlphaFoldDB" id="W4II09"/>